<organism evidence="3">
    <name type="scientific">marine sediment metagenome</name>
    <dbReference type="NCBI Taxonomy" id="412755"/>
    <lineage>
        <taxon>unclassified sequences</taxon>
        <taxon>metagenomes</taxon>
        <taxon>ecological metagenomes</taxon>
    </lineage>
</organism>
<dbReference type="Pfam" id="PF09335">
    <property type="entry name" value="VTT_dom"/>
    <property type="match status" value="1"/>
</dbReference>
<keyword evidence="1" id="KW-0812">Transmembrane</keyword>
<dbReference type="EMBL" id="BARS01002993">
    <property type="protein sequence ID" value="GAF75933.1"/>
    <property type="molecule type" value="Genomic_DNA"/>
</dbReference>
<accession>X0S4E4</accession>
<dbReference type="InterPro" id="IPR032816">
    <property type="entry name" value="VTT_dom"/>
</dbReference>
<feature type="transmembrane region" description="Helical" evidence="1">
    <location>
        <begin position="86"/>
        <end position="106"/>
    </location>
</feature>
<keyword evidence="1" id="KW-1133">Transmembrane helix</keyword>
<feature type="transmembrane region" description="Helical" evidence="1">
    <location>
        <begin position="56"/>
        <end position="79"/>
    </location>
</feature>
<evidence type="ECO:0000256" key="1">
    <source>
        <dbReference type="SAM" id="Phobius"/>
    </source>
</evidence>
<comment type="caution">
    <text evidence="3">The sequence shown here is derived from an EMBL/GenBank/DDBJ whole genome shotgun (WGS) entry which is preliminary data.</text>
</comment>
<feature type="non-terminal residue" evidence="3">
    <location>
        <position position="1"/>
    </location>
</feature>
<dbReference type="AlphaFoldDB" id="X0S4E4"/>
<proteinExistence type="predicted"/>
<protein>
    <recommendedName>
        <fullName evidence="2">VTT domain-containing protein</fullName>
    </recommendedName>
</protein>
<evidence type="ECO:0000313" key="3">
    <source>
        <dbReference type="EMBL" id="GAF75933.1"/>
    </source>
</evidence>
<feature type="domain" description="VTT" evidence="2">
    <location>
        <begin position="1"/>
        <end position="106"/>
    </location>
</feature>
<reference evidence="3" key="1">
    <citation type="journal article" date="2014" name="Front. Microbiol.">
        <title>High frequency of phylogenetically diverse reductive dehalogenase-homologous genes in deep subseafloor sedimentary metagenomes.</title>
        <authorList>
            <person name="Kawai M."/>
            <person name="Futagami T."/>
            <person name="Toyoda A."/>
            <person name="Takaki Y."/>
            <person name="Nishi S."/>
            <person name="Hori S."/>
            <person name="Arai W."/>
            <person name="Tsubouchi T."/>
            <person name="Morono Y."/>
            <person name="Uchiyama I."/>
            <person name="Ito T."/>
            <person name="Fujiyama A."/>
            <person name="Inagaki F."/>
            <person name="Takami H."/>
        </authorList>
    </citation>
    <scope>NUCLEOTIDE SEQUENCE</scope>
    <source>
        <strain evidence="3">Expedition CK06-06</strain>
    </source>
</reference>
<gene>
    <name evidence="3" type="ORF">S01H1_05756</name>
</gene>
<evidence type="ECO:0000259" key="2">
    <source>
        <dbReference type="Pfam" id="PF09335"/>
    </source>
</evidence>
<keyword evidence="1" id="KW-0472">Membrane</keyword>
<name>X0S4E4_9ZZZZ</name>
<sequence length="114" mass="12554">AVFDPFWVAIAAGLGAAIGELTGYLAGFSGQGVVENADYYDRLLHWMDKHKRLSNLALTVLAFIPNPFFDLAGMTAGALKFSVLRFLFFVAIGQILKMMMFAYAGASSLNWFYN</sequence>